<sequence>MALMDHHTLVTFTGTEIQKTKVRCKKENGKGEIELKEDGMILTIDDKTHKCSFPNHKTDTVKPFFDIRFGNLAFSVPGLPYVSSHQQTCVSQISQEEMVLDYHRQTHSRPTDEEFHQGEIIKSPRLDSQQMSPKGDHQTCVKQIYTDDNEIGKNKLDNFHEMLDLAKQMQEKCRFSHDYFLMFNSMEVSLEENLRNLENNVFVPPFQMEQAKQKLKDAFQR</sequence>
<name>V4C9N1_LOTGI</name>
<dbReference type="GeneID" id="20242677"/>
<dbReference type="EMBL" id="KB201258">
    <property type="protein sequence ID" value="ESO98459.1"/>
    <property type="molecule type" value="Genomic_DNA"/>
</dbReference>
<reference evidence="2 3" key="1">
    <citation type="journal article" date="2013" name="Nature">
        <title>Insights into bilaterian evolution from three spiralian genomes.</title>
        <authorList>
            <person name="Simakov O."/>
            <person name="Marletaz F."/>
            <person name="Cho S.J."/>
            <person name="Edsinger-Gonzales E."/>
            <person name="Havlak P."/>
            <person name="Hellsten U."/>
            <person name="Kuo D.H."/>
            <person name="Larsson T."/>
            <person name="Lv J."/>
            <person name="Arendt D."/>
            <person name="Savage R."/>
            <person name="Osoegawa K."/>
            <person name="de Jong P."/>
            <person name="Grimwood J."/>
            <person name="Chapman J.A."/>
            <person name="Shapiro H."/>
            <person name="Aerts A."/>
            <person name="Otillar R.P."/>
            <person name="Terry A.Y."/>
            <person name="Boore J.L."/>
            <person name="Grigoriev I.V."/>
            <person name="Lindberg D.R."/>
            <person name="Seaver E.C."/>
            <person name="Weisblat D.A."/>
            <person name="Putnam N.H."/>
            <person name="Rokhsar D.S."/>
        </authorList>
    </citation>
    <scope>NUCLEOTIDE SEQUENCE [LARGE SCALE GENOMIC DNA]</scope>
</reference>
<dbReference type="HOGENOM" id="CLU_1251904_0_0_1"/>
<protein>
    <submittedName>
        <fullName evidence="2">Uncharacterized protein</fullName>
    </submittedName>
</protein>
<evidence type="ECO:0000313" key="3">
    <source>
        <dbReference type="Proteomes" id="UP000030746"/>
    </source>
</evidence>
<evidence type="ECO:0000256" key="1">
    <source>
        <dbReference type="SAM" id="MobiDB-lite"/>
    </source>
</evidence>
<dbReference type="RefSeq" id="XP_009050846.1">
    <property type="nucleotide sequence ID" value="XM_009052598.1"/>
</dbReference>
<dbReference type="CTD" id="20242677"/>
<dbReference type="AlphaFoldDB" id="V4C9N1"/>
<evidence type="ECO:0000313" key="2">
    <source>
        <dbReference type="EMBL" id="ESO98459.1"/>
    </source>
</evidence>
<accession>V4C9N1</accession>
<proteinExistence type="predicted"/>
<dbReference type="Proteomes" id="UP000030746">
    <property type="component" value="Unassembled WGS sequence"/>
</dbReference>
<dbReference type="KEGG" id="lgi:LOTGIDRAFT_174268"/>
<keyword evidence="3" id="KW-1185">Reference proteome</keyword>
<feature type="compositionally biased region" description="Basic and acidic residues" evidence="1">
    <location>
        <begin position="108"/>
        <end position="125"/>
    </location>
</feature>
<feature type="region of interest" description="Disordered" evidence="1">
    <location>
        <begin position="108"/>
        <end position="135"/>
    </location>
</feature>
<organism evidence="2 3">
    <name type="scientific">Lottia gigantea</name>
    <name type="common">Giant owl limpet</name>
    <dbReference type="NCBI Taxonomy" id="225164"/>
    <lineage>
        <taxon>Eukaryota</taxon>
        <taxon>Metazoa</taxon>
        <taxon>Spiralia</taxon>
        <taxon>Lophotrochozoa</taxon>
        <taxon>Mollusca</taxon>
        <taxon>Gastropoda</taxon>
        <taxon>Patellogastropoda</taxon>
        <taxon>Lottioidea</taxon>
        <taxon>Lottiidae</taxon>
        <taxon>Lottia</taxon>
    </lineage>
</organism>
<gene>
    <name evidence="2" type="ORF">LOTGIDRAFT_174268</name>
</gene>